<feature type="transmembrane region" description="Helical" evidence="7">
    <location>
        <begin position="133"/>
        <end position="151"/>
    </location>
</feature>
<keyword evidence="3 8" id="KW-0808">Transferase</keyword>
<sequence length="292" mass="33370">MEIFAFLFSLGLTYFLIKRINMFGHDLHKKDKKKIPEMGGIAPLLSNILFIPFIKVFYIIPIVFSGLLGIIDDISKLKPKEKLIFLFIFSLIFGYFLYINGFISLWEVLLLAVSITVFSNLTNMLAGFNGLEIGLGIISSFFLAIFCYIYGYYDAYHALLIFSASYFGLFIYNKYPAKVFPGDVGTLPIGAFLSTLAVIYHQYIPFLIIMTPYIVDASLKFITAGVMSRDEHKPTVLGEDNKLYYISGYLSLPRLILKFKPMKEWQLVVVLYIIEIIFCIIALIFVINSKFI</sequence>
<dbReference type="PATRIC" id="fig|1069083.5.peg.250"/>
<evidence type="ECO:0000256" key="5">
    <source>
        <dbReference type="ARBA" id="ARBA00022989"/>
    </source>
</evidence>
<feature type="transmembrane region" description="Helical" evidence="7">
    <location>
        <begin position="265"/>
        <end position="287"/>
    </location>
</feature>
<gene>
    <name evidence="8" type="ORF">J422_01278</name>
</gene>
<keyword evidence="4 7" id="KW-0812">Transmembrane</keyword>
<dbReference type="GO" id="GO:0016780">
    <property type="term" value="F:phosphotransferase activity, for other substituted phosphate groups"/>
    <property type="evidence" value="ECO:0007669"/>
    <property type="project" value="InterPro"/>
</dbReference>
<feature type="transmembrane region" description="Helical" evidence="7">
    <location>
        <begin position="157"/>
        <end position="175"/>
    </location>
</feature>
<evidence type="ECO:0000256" key="2">
    <source>
        <dbReference type="ARBA" id="ARBA00022475"/>
    </source>
</evidence>
<dbReference type="Pfam" id="PF00953">
    <property type="entry name" value="Glycos_transf_4"/>
    <property type="match status" value="1"/>
</dbReference>
<keyword evidence="5 7" id="KW-1133">Transmembrane helix</keyword>
<dbReference type="InterPro" id="IPR000715">
    <property type="entry name" value="Glycosyl_transferase_4"/>
</dbReference>
<dbReference type="GO" id="GO:0005886">
    <property type="term" value="C:plasma membrane"/>
    <property type="evidence" value="ECO:0007669"/>
    <property type="project" value="UniProtKB-SubCell"/>
</dbReference>
<comment type="subcellular location">
    <subcellularLocation>
        <location evidence="1">Cell membrane</location>
        <topology evidence="1">Multi-pass membrane protein</topology>
    </subcellularLocation>
</comment>
<dbReference type="GO" id="GO:0044038">
    <property type="term" value="P:cell wall macromolecule biosynthetic process"/>
    <property type="evidence" value="ECO:0007669"/>
    <property type="project" value="TreeGrafter"/>
</dbReference>
<dbReference type="AlphaFoldDB" id="N6UWE1"/>
<evidence type="ECO:0000256" key="1">
    <source>
        <dbReference type="ARBA" id="ARBA00004651"/>
    </source>
</evidence>
<evidence type="ECO:0000256" key="3">
    <source>
        <dbReference type="ARBA" id="ARBA00022679"/>
    </source>
</evidence>
<feature type="transmembrane region" description="Helical" evidence="7">
    <location>
        <begin position="83"/>
        <end position="103"/>
    </location>
</feature>
<keyword evidence="6 7" id="KW-0472">Membrane</keyword>
<keyword evidence="2" id="KW-1003">Cell membrane</keyword>
<accession>N6UWE1</accession>
<feature type="transmembrane region" description="Helical" evidence="7">
    <location>
        <begin position="48"/>
        <end position="71"/>
    </location>
</feature>
<dbReference type="OrthoDB" id="34534at2157"/>
<evidence type="ECO:0000256" key="7">
    <source>
        <dbReference type="SAM" id="Phobius"/>
    </source>
</evidence>
<dbReference type="PANTHER" id="PTHR22926">
    <property type="entry name" value="PHOSPHO-N-ACETYLMURAMOYL-PENTAPEPTIDE-TRANSFERASE"/>
    <property type="match status" value="1"/>
</dbReference>
<name>N6UWE1_9EURY</name>
<protein>
    <submittedName>
        <fullName evidence="8">N-acetylglucosamine-1-phosphate transferase</fullName>
    </submittedName>
</protein>
<proteinExistence type="predicted"/>
<dbReference type="PANTHER" id="PTHR22926:SF3">
    <property type="entry name" value="UNDECAPRENYL-PHOSPHATE ALPHA-N-ACETYLGLUCOSAMINYL 1-PHOSPHATE TRANSFERASE"/>
    <property type="match status" value="1"/>
</dbReference>
<dbReference type="GO" id="GO:0071555">
    <property type="term" value="P:cell wall organization"/>
    <property type="evidence" value="ECO:0007669"/>
    <property type="project" value="TreeGrafter"/>
</dbReference>
<dbReference type="Proteomes" id="UP000053695">
    <property type="component" value="Unassembled WGS sequence"/>
</dbReference>
<organism evidence="8 9">
    <name type="scientific">Methanocaldococcus villosus KIN24-T80</name>
    <dbReference type="NCBI Taxonomy" id="1069083"/>
    <lineage>
        <taxon>Archaea</taxon>
        <taxon>Methanobacteriati</taxon>
        <taxon>Methanobacteriota</taxon>
        <taxon>Methanomada group</taxon>
        <taxon>Methanococci</taxon>
        <taxon>Methanococcales</taxon>
        <taxon>Methanocaldococcaceae</taxon>
        <taxon>Methanocaldococcus</taxon>
    </lineage>
</organism>
<dbReference type="EMBL" id="APMM01000008">
    <property type="protein sequence ID" value="ENN96629.1"/>
    <property type="molecule type" value="Genomic_DNA"/>
</dbReference>
<comment type="caution">
    <text evidence="8">The sequence shown here is derived from an EMBL/GenBank/DDBJ whole genome shotgun (WGS) entry which is preliminary data.</text>
</comment>
<dbReference type="STRING" id="1069083.GCA_000371805_00034"/>
<evidence type="ECO:0000313" key="8">
    <source>
        <dbReference type="EMBL" id="ENN96629.1"/>
    </source>
</evidence>
<keyword evidence="9" id="KW-1185">Reference proteome</keyword>
<evidence type="ECO:0000313" key="9">
    <source>
        <dbReference type="Proteomes" id="UP000053695"/>
    </source>
</evidence>
<feature type="transmembrane region" description="Helical" evidence="7">
    <location>
        <begin position="187"/>
        <end position="210"/>
    </location>
</feature>
<evidence type="ECO:0000256" key="4">
    <source>
        <dbReference type="ARBA" id="ARBA00022692"/>
    </source>
</evidence>
<dbReference type="RefSeq" id="WP_004589919.1">
    <property type="nucleotide sequence ID" value="NZ_APMM01000008.1"/>
</dbReference>
<evidence type="ECO:0000256" key="6">
    <source>
        <dbReference type="ARBA" id="ARBA00023136"/>
    </source>
</evidence>
<reference evidence="8 9" key="1">
    <citation type="journal article" date="2013" name="Genome Announc.">
        <title>Draft Genome Sequence of a Highly Flagellated, Fast-Swimming Archaeon, Methanocaldococcus villosus Strain KIN24-T80 (DSM 22612).</title>
        <authorList>
            <person name="Thennarasu S."/>
            <person name="Polireddy D."/>
            <person name="Antony A."/>
            <person name="Yada M.R."/>
            <person name="Algarawi S."/>
            <person name="Sivakumar N."/>
        </authorList>
    </citation>
    <scope>NUCLEOTIDE SEQUENCE [LARGE SCALE GENOMIC DNA]</scope>
    <source>
        <strain evidence="8 9">KIN24-T80</strain>
    </source>
</reference>